<name>A0A6A6QLB9_9PEZI</name>
<gene>
    <name evidence="1" type="ORF">BU16DRAFT_90333</name>
</gene>
<dbReference type="AlphaFoldDB" id="A0A6A6QLB9"/>
<protein>
    <submittedName>
        <fullName evidence="1">Uncharacterized protein</fullName>
    </submittedName>
</protein>
<proteinExistence type="predicted"/>
<keyword evidence="2" id="KW-1185">Reference proteome</keyword>
<organism evidence="1 2">
    <name type="scientific">Lophium mytilinum</name>
    <dbReference type="NCBI Taxonomy" id="390894"/>
    <lineage>
        <taxon>Eukaryota</taxon>
        <taxon>Fungi</taxon>
        <taxon>Dikarya</taxon>
        <taxon>Ascomycota</taxon>
        <taxon>Pezizomycotina</taxon>
        <taxon>Dothideomycetes</taxon>
        <taxon>Pleosporomycetidae</taxon>
        <taxon>Mytilinidiales</taxon>
        <taxon>Mytilinidiaceae</taxon>
        <taxon>Lophium</taxon>
    </lineage>
</organism>
<sequence length="162" mass="18439">MGLGRVVWVFQKSQKHSMDVVEVGDQKREIECLMSLAEEESQLQLSTTTPDVRKGSYKPASEKSVMAGAGPVWIIIFCTPFAWLELGWSGNQHSPKHWVMCWWKRVRRQPPKAKVPMVEDVLNKPPRIRGGMAGLRLSKTQRRCDIWLDCGSRDVDIVMTSS</sequence>
<dbReference type="Proteomes" id="UP000799750">
    <property type="component" value="Unassembled WGS sequence"/>
</dbReference>
<accession>A0A6A6QLB9</accession>
<reference evidence="1" key="1">
    <citation type="journal article" date="2020" name="Stud. Mycol.">
        <title>101 Dothideomycetes genomes: a test case for predicting lifestyles and emergence of pathogens.</title>
        <authorList>
            <person name="Haridas S."/>
            <person name="Albert R."/>
            <person name="Binder M."/>
            <person name="Bloem J."/>
            <person name="Labutti K."/>
            <person name="Salamov A."/>
            <person name="Andreopoulos B."/>
            <person name="Baker S."/>
            <person name="Barry K."/>
            <person name="Bills G."/>
            <person name="Bluhm B."/>
            <person name="Cannon C."/>
            <person name="Castanera R."/>
            <person name="Culley D."/>
            <person name="Daum C."/>
            <person name="Ezra D."/>
            <person name="Gonzalez J."/>
            <person name="Henrissat B."/>
            <person name="Kuo A."/>
            <person name="Liang C."/>
            <person name="Lipzen A."/>
            <person name="Lutzoni F."/>
            <person name="Magnuson J."/>
            <person name="Mondo S."/>
            <person name="Nolan M."/>
            <person name="Ohm R."/>
            <person name="Pangilinan J."/>
            <person name="Park H.-J."/>
            <person name="Ramirez L."/>
            <person name="Alfaro M."/>
            <person name="Sun H."/>
            <person name="Tritt A."/>
            <person name="Yoshinaga Y."/>
            <person name="Zwiers L.-H."/>
            <person name="Turgeon B."/>
            <person name="Goodwin S."/>
            <person name="Spatafora J."/>
            <person name="Crous P."/>
            <person name="Grigoriev I."/>
        </authorList>
    </citation>
    <scope>NUCLEOTIDE SEQUENCE</scope>
    <source>
        <strain evidence="1">CBS 269.34</strain>
    </source>
</reference>
<evidence type="ECO:0000313" key="2">
    <source>
        <dbReference type="Proteomes" id="UP000799750"/>
    </source>
</evidence>
<evidence type="ECO:0000313" key="1">
    <source>
        <dbReference type="EMBL" id="KAF2492770.1"/>
    </source>
</evidence>
<dbReference type="EMBL" id="MU004193">
    <property type="protein sequence ID" value="KAF2492770.1"/>
    <property type="molecule type" value="Genomic_DNA"/>
</dbReference>